<proteinExistence type="predicted"/>
<name>A0A7G7XEE2_9PSED</name>
<accession>A0A7G7XEE2</accession>
<dbReference type="Gene3D" id="2.60.200.60">
    <property type="match status" value="2"/>
</dbReference>
<dbReference type="Pfam" id="PF05488">
    <property type="entry name" value="PAAR_motif"/>
    <property type="match status" value="1"/>
</dbReference>
<gene>
    <name evidence="2" type="ORF">GGI48_03870</name>
</gene>
<dbReference type="Proteomes" id="UP000515277">
    <property type="component" value="Chromosome"/>
</dbReference>
<organism evidence="2 3">
    <name type="scientific">Pseudomonas protegens</name>
    <dbReference type="NCBI Taxonomy" id="380021"/>
    <lineage>
        <taxon>Bacteria</taxon>
        <taxon>Pseudomonadati</taxon>
        <taxon>Pseudomonadota</taxon>
        <taxon>Gammaproteobacteria</taxon>
        <taxon>Pseudomonadales</taxon>
        <taxon>Pseudomonadaceae</taxon>
        <taxon>Pseudomonas</taxon>
    </lineage>
</organism>
<dbReference type="EMBL" id="CP060201">
    <property type="protein sequence ID" value="QNH78337.1"/>
    <property type="molecule type" value="Genomic_DNA"/>
</dbReference>
<dbReference type="InterPro" id="IPR008727">
    <property type="entry name" value="PAAR_motif"/>
</dbReference>
<dbReference type="RefSeq" id="WP_179597074.1">
    <property type="nucleotide sequence ID" value="NZ_CP060201.1"/>
</dbReference>
<protein>
    <submittedName>
        <fullName evidence="2">PAAR domain-containing protein</fullName>
    </submittedName>
</protein>
<evidence type="ECO:0000313" key="2">
    <source>
        <dbReference type="EMBL" id="QNH78337.1"/>
    </source>
</evidence>
<sequence>MSGKPAARLSDPTACPIPGHGVNPIASGSADVLFDGLPAARQGDVSACGGALSGALSSSVFINGRPAATLGSLGSHGNTVIGGSGTVIIGDTHVPAPFVAPLPVQINWPFDQQFVVRSRSGTPLTGRAYTLLTASGKEIKGVTDGQGKTAKIAAQSAESVTLVLEPQSSLVIA</sequence>
<evidence type="ECO:0000313" key="3">
    <source>
        <dbReference type="Proteomes" id="UP000515277"/>
    </source>
</evidence>
<reference evidence="3" key="1">
    <citation type="journal article" date="2020" name="Microbiol. Resour. Announc.">
        <title>Complete genome sequences of four natural Pseudomonas isolates that catabolize a wide range of aromatic compounds relevant to lignin valorization.</title>
        <authorList>
            <person name="Hatmaker E.A."/>
            <person name="Presley G."/>
            <person name="Cannon O."/>
            <person name="Guss A.M."/>
            <person name="Elkins J.G."/>
        </authorList>
    </citation>
    <scope>NUCLEOTIDE SEQUENCE [LARGE SCALE GENOMIC DNA]</scope>
    <source>
        <strain evidence="3">H1F5C</strain>
    </source>
</reference>
<evidence type="ECO:0000256" key="1">
    <source>
        <dbReference type="SAM" id="MobiDB-lite"/>
    </source>
</evidence>
<dbReference type="AlphaFoldDB" id="A0A7G7XEE2"/>
<dbReference type="CDD" id="cd14743">
    <property type="entry name" value="PAAR_CT_1"/>
    <property type="match status" value="1"/>
</dbReference>
<feature type="region of interest" description="Disordered" evidence="1">
    <location>
        <begin position="1"/>
        <end position="20"/>
    </location>
</feature>